<evidence type="ECO:0000256" key="2">
    <source>
        <dbReference type="RuleBase" id="RU362119"/>
    </source>
</evidence>
<comment type="similarity">
    <text evidence="2">Belongs to the 5'-nucleotidase family.</text>
</comment>
<dbReference type="GO" id="GO:0030288">
    <property type="term" value="C:outer membrane-bounded periplasmic space"/>
    <property type="evidence" value="ECO:0007669"/>
    <property type="project" value="TreeGrafter"/>
</dbReference>
<evidence type="ECO:0000259" key="3">
    <source>
        <dbReference type="Pfam" id="PF00149"/>
    </source>
</evidence>
<feature type="domain" description="5'-Nucleotidase C-terminal" evidence="4">
    <location>
        <begin position="388"/>
        <end position="543"/>
    </location>
</feature>
<dbReference type="Gene3D" id="3.60.21.10">
    <property type="match status" value="1"/>
</dbReference>
<dbReference type="SUPFAM" id="SSF56300">
    <property type="entry name" value="Metallo-dependent phosphatases"/>
    <property type="match status" value="1"/>
</dbReference>
<dbReference type="Pfam" id="PF02872">
    <property type="entry name" value="5_nucleotid_C"/>
    <property type="match status" value="1"/>
</dbReference>
<evidence type="ECO:0000256" key="1">
    <source>
        <dbReference type="ARBA" id="ARBA00022729"/>
    </source>
</evidence>
<dbReference type="AlphaFoldDB" id="A0A841HT36"/>
<dbReference type="PANTHER" id="PTHR11575">
    <property type="entry name" value="5'-NUCLEOTIDASE-RELATED"/>
    <property type="match status" value="1"/>
</dbReference>
<gene>
    <name evidence="5" type="ORF">HNQ60_004270</name>
</gene>
<dbReference type="Pfam" id="PF00149">
    <property type="entry name" value="Metallophos"/>
    <property type="match status" value="1"/>
</dbReference>
<protein>
    <submittedName>
        <fullName evidence="5">5'-nucleotidase</fullName>
        <ecNumber evidence="5">3.1.3.5</ecNumber>
    </submittedName>
</protein>
<evidence type="ECO:0000313" key="6">
    <source>
        <dbReference type="Proteomes" id="UP000588068"/>
    </source>
</evidence>
<keyword evidence="6" id="KW-1185">Reference proteome</keyword>
<comment type="caution">
    <text evidence="5">The sequence shown here is derived from an EMBL/GenBank/DDBJ whole genome shotgun (WGS) entry which is preliminary data.</text>
</comment>
<dbReference type="InterPro" id="IPR006179">
    <property type="entry name" value="5_nucleotidase/apyrase"/>
</dbReference>
<dbReference type="GO" id="GO:0000166">
    <property type="term" value="F:nucleotide binding"/>
    <property type="evidence" value="ECO:0007669"/>
    <property type="project" value="UniProtKB-KW"/>
</dbReference>
<keyword evidence="1 2" id="KW-0732">Signal</keyword>
<feature type="domain" description="Calcineurin-like phosphoesterase" evidence="3">
    <location>
        <begin position="40"/>
        <end position="301"/>
    </location>
</feature>
<dbReference type="InterPro" id="IPR004843">
    <property type="entry name" value="Calcineurin-like_PHP"/>
</dbReference>
<dbReference type="GO" id="GO:0008768">
    <property type="term" value="F:UDP-sugar diphosphatase activity"/>
    <property type="evidence" value="ECO:0007669"/>
    <property type="project" value="TreeGrafter"/>
</dbReference>
<dbReference type="PRINTS" id="PR01607">
    <property type="entry name" value="APYRASEFAMLY"/>
</dbReference>
<evidence type="ECO:0000259" key="4">
    <source>
        <dbReference type="Pfam" id="PF02872"/>
    </source>
</evidence>
<sequence>MHKRTSAAPAYRLCLVLSLALLASCASQVETPVQGEVSVKLIAVNDFHGNINPPRSPTRIPDPASPDRPFELPTGGVEYVSALMAELKARNPLHAVVGAGDLIGGSPLVSALFHHEPAIEALSKAGLEFTSVGNHEFDAGRVELLRMQNGGCFAGSGQDTCRNGKFAGAQFQYLAANVIDQATGRSLFPPYAIKKFKAPNGASFQIAFIGLVLEDTASLVVASGVAGLEFTDEADAANALIPELRSKGIEAIVVLIHEGGLTAQKVFDDPTCPEFTGAIRDIVRRFDPAIDVVVSGHTHRPYICHDSGRLVTSAGAEGRIITDIDVTIDTATKDIVRSQATQLAVVNDTAPNPLPLRYPTLAKDPKLTPLVTFYNDQAAPLAQREVARISADIVRAPATTGESALGDFIADAQLIATRAPEAGGAQIALMNRGGMRADLRADKGYITYSDVFSVHPFNNGLITLTLTGEQIDEVLELQWGPADTMLQVSEGFSYEWDGRKPVGERVDFASISLNGQPLEATKSYRVTVNEFLAMGGDNFKVLAKASDRVRGIMDVEALERYVTARSPISAPALGRIRRADSGPAASGSH</sequence>
<proteinExistence type="inferred from homology"/>
<dbReference type="GO" id="GO:0008253">
    <property type="term" value="F:5'-nucleotidase activity"/>
    <property type="evidence" value="ECO:0007669"/>
    <property type="project" value="UniProtKB-EC"/>
</dbReference>
<evidence type="ECO:0000313" key="5">
    <source>
        <dbReference type="EMBL" id="MBB6095380.1"/>
    </source>
</evidence>
<dbReference type="InterPro" id="IPR008334">
    <property type="entry name" value="5'-Nucleotdase_C"/>
</dbReference>
<dbReference type="PANTHER" id="PTHR11575:SF24">
    <property type="entry name" value="5'-NUCLEOTIDASE"/>
    <property type="match status" value="1"/>
</dbReference>
<keyword evidence="2 5" id="KW-0378">Hydrolase</keyword>
<dbReference type="Proteomes" id="UP000588068">
    <property type="component" value="Unassembled WGS sequence"/>
</dbReference>
<reference evidence="5 6" key="1">
    <citation type="submission" date="2020-08" db="EMBL/GenBank/DDBJ databases">
        <title>Genomic Encyclopedia of Type Strains, Phase IV (KMG-IV): sequencing the most valuable type-strain genomes for metagenomic binning, comparative biology and taxonomic classification.</title>
        <authorList>
            <person name="Goeker M."/>
        </authorList>
    </citation>
    <scope>NUCLEOTIDE SEQUENCE [LARGE SCALE GENOMIC DNA]</scope>
    <source>
        <strain evidence="5 6">DSM 26723</strain>
    </source>
</reference>
<feature type="chain" id="PRO_5033091803" evidence="2">
    <location>
        <begin position="30"/>
        <end position="589"/>
    </location>
</feature>
<dbReference type="GO" id="GO:0009166">
    <property type="term" value="P:nucleotide catabolic process"/>
    <property type="evidence" value="ECO:0007669"/>
    <property type="project" value="InterPro"/>
</dbReference>
<dbReference type="RefSeq" id="WP_184334760.1">
    <property type="nucleotide sequence ID" value="NZ_JACHHZ010000005.1"/>
</dbReference>
<dbReference type="EC" id="3.1.3.5" evidence="5"/>
<name>A0A841HT36_9GAMM</name>
<organism evidence="5 6">
    <name type="scientific">Povalibacter uvarum</name>
    <dbReference type="NCBI Taxonomy" id="732238"/>
    <lineage>
        <taxon>Bacteria</taxon>
        <taxon>Pseudomonadati</taxon>
        <taxon>Pseudomonadota</taxon>
        <taxon>Gammaproteobacteria</taxon>
        <taxon>Steroidobacterales</taxon>
        <taxon>Steroidobacteraceae</taxon>
        <taxon>Povalibacter</taxon>
    </lineage>
</organism>
<accession>A0A841HT36</accession>
<dbReference type="Gene3D" id="3.90.780.10">
    <property type="entry name" value="5'-Nucleotidase, C-terminal domain"/>
    <property type="match status" value="1"/>
</dbReference>
<keyword evidence="2" id="KW-0547">Nucleotide-binding</keyword>
<feature type="signal peptide" evidence="2">
    <location>
        <begin position="1"/>
        <end position="29"/>
    </location>
</feature>
<dbReference type="InterPro" id="IPR036907">
    <property type="entry name" value="5'-Nucleotdase_C_sf"/>
</dbReference>
<dbReference type="PROSITE" id="PS51257">
    <property type="entry name" value="PROKAR_LIPOPROTEIN"/>
    <property type="match status" value="1"/>
</dbReference>
<dbReference type="EMBL" id="JACHHZ010000005">
    <property type="protein sequence ID" value="MBB6095380.1"/>
    <property type="molecule type" value="Genomic_DNA"/>
</dbReference>
<dbReference type="InterPro" id="IPR029052">
    <property type="entry name" value="Metallo-depent_PP-like"/>
</dbReference>
<dbReference type="SUPFAM" id="SSF55816">
    <property type="entry name" value="5'-nucleotidase (syn. UDP-sugar hydrolase), C-terminal domain"/>
    <property type="match status" value="1"/>
</dbReference>